<comment type="similarity">
    <text evidence="2 6">Belongs to the C1D family.</text>
</comment>
<evidence type="ECO:0000313" key="9">
    <source>
        <dbReference type="Proteomes" id="UP001438707"/>
    </source>
</evidence>
<keyword evidence="3 6" id="KW-0698">rRNA processing</keyword>
<evidence type="ECO:0000256" key="4">
    <source>
        <dbReference type="ARBA" id="ARBA00022884"/>
    </source>
</evidence>
<evidence type="ECO:0000256" key="2">
    <source>
        <dbReference type="ARBA" id="ARBA00009154"/>
    </source>
</evidence>
<keyword evidence="9" id="KW-1185">Reference proteome</keyword>
<sequence>MAKRKASDASQQLQDFKARVGDVQQHLDKVLAEATPEKLTQMEPLMQAQVHGSLAQTMVTLFSMYLRAQGIDPEQHPVSKEQKRVSLYLSKVDQAANKLDLQNSKRTLDINVGAANRFISSAIPELTAEQRQKLKEAGKRHSTEKPSKRRKSDEKQLTAKGPTSAAAHAAALLDDLGSPPVS</sequence>
<evidence type="ECO:0000313" key="8">
    <source>
        <dbReference type="EMBL" id="KAK9820899.1"/>
    </source>
</evidence>
<reference evidence="8 9" key="1">
    <citation type="journal article" date="2024" name="Nat. Commun.">
        <title>Phylogenomics reveals the evolutionary origins of lichenization in chlorophyte algae.</title>
        <authorList>
            <person name="Puginier C."/>
            <person name="Libourel C."/>
            <person name="Otte J."/>
            <person name="Skaloud P."/>
            <person name="Haon M."/>
            <person name="Grisel S."/>
            <person name="Petersen M."/>
            <person name="Berrin J.G."/>
            <person name="Delaux P.M."/>
            <person name="Dal Grande F."/>
            <person name="Keller J."/>
        </authorList>
    </citation>
    <scope>NUCLEOTIDE SEQUENCE [LARGE SCALE GENOMIC DNA]</scope>
    <source>
        <strain evidence="8 9">SAG 2145</strain>
    </source>
</reference>
<dbReference type="EMBL" id="JALJOS010000042">
    <property type="protein sequence ID" value="KAK9820899.1"/>
    <property type="molecule type" value="Genomic_DNA"/>
</dbReference>
<keyword evidence="6" id="KW-0238">DNA-binding</keyword>
<dbReference type="GO" id="GO:0000460">
    <property type="term" value="P:maturation of 5.8S rRNA"/>
    <property type="evidence" value="ECO:0007669"/>
    <property type="project" value="TreeGrafter"/>
</dbReference>
<evidence type="ECO:0000256" key="3">
    <source>
        <dbReference type="ARBA" id="ARBA00022552"/>
    </source>
</evidence>
<dbReference type="GO" id="GO:0000178">
    <property type="term" value="C:exosome (RNase complex)"/>
    <property type="evidence" value="ECO:0007669"/>
    <property type="project" value="TreeGrafter"/>
</dbReference>
<evidence type="ECO:0000256" key="5">
    <source>
        <dbReference type="ARBA" id="ARBA00023242"/>
    </source>
</evidence>
<dbReference type="AlphaFoldDB" id="A0AAW1QHJ0"/>
<comment type="function">
    <text evidence="6">Plays a role in the recruitment of the exosome to pre-rRNA to mediate the 3'-5' end processing of the 5.8S rRNA.</text>
</comment>
<evidence type="ECO:0000256" key="1">
    <source>
        <dbReference type="ARBA" id="ARBA00004123"/>
    </source>
</evidence>
<comment type="subcellular location">
    <subcellularLocation>
        <location evidence="6">Cytoplasm</location>
    </subcellularLocation>
    <subcellularLocation>
        <location evidence="6">Nucleus</location>
        <location evidence="6">Nucleolus</location>
    </subcellularLocation>
    <subcellularLocation>
        <location evidence="1 6">Nucleus</location>
    </subcellularLocation>
</comment>
<dbReference type="InterPro" id="IPR007146">
    <property type="entry name" value="Sas10/Utp3/C1D"/>
</dbReference>
<evidence type="ECO:0000256" key="7">
    <source>
        <dbReference type="SAM" id="MobiDB-lite"/>
    </source>
</evidence>
<feature type="compositionally biased region" description="Basic and acidic residues" evidence="7">
    <location>
        <begin position="131"/>
        <end position="157"/>
    </location>
</feature>
<gene>
    <name evidence="8" type="ORF">WJX74_003661</name>
</gene>
<dbReference type="Pfam" id="PF04000">
    <property type="entry name" value="Sas10_Utp3"/>
    <property type="match status" value="1"/>
</dbReference>
<name>A0AAW1QHJ0_9CHLO</name>
<keyword evidence="6" id="KW-0963">Cytoplasm</keyword>
<protein>
    <recommendedName>
        <fullName evidence="6">Nuclear nucleic acid-binding protein C1D</fullName>
    </recommendedName>
</protein>
<keyword evidence="4 6" id="KW-0694">RNA-binding</keyword>
<dbReference type="PANTHER" id="PTHR15341:SF3">
    <property type="entry name" value="NUCLEAR NUCLEIC ACID-BINDING PROTEIN C1D"/>
    <property type="match status" value="1"/>
</dbReference>
<dbReference type="GO" id="GO:0005737">
    <property type="term" value="C:cytoplasm"/>
    <property type="evidence" value="ECO:0007669"/>
    <property type="project" value="UniProtKB-SubCell"/>
</dbReference>
<feature type="compositionally biased region" description="Low complexity" evidence="7">
    <location>
        <begin position="165"/>
        <end position="176"/>
    </location>
</feature>
<accession>A0AAW1QHJ0</accession>
<dbReference type="GO" id="GO:0010468">
    <property type="term" value="P:regulation of gene expression"/>
    <property type="evidence" value="ECO:0007669"/>
    <property type="project" value="TreeGrafter"/>
</dbReference>
<comment type="subunit">
    <text evidence="6">Monomer and homodimer.</text>
</comment>
<evidence type="ECO:0000256" key="6">
    <source>
        <dbReference type="RuleBase" id="RU368003"/>
    </source>
</evidence>
<dbReference type="InterPro" id="IPR011082">
    <property type="entry name" value="Exosome-assoc_fac/DNA_repair"/>
</dbReference>
<proteinExistence type="inferred from homology"/>
<feature type="region of interest" description="Disordered" evidence="7">
    <location>
        <begin position="131"/>
        <end position="182"/>
    </location>
</feature>
<dbReference type="GO" id="GO:0003677">
    <property type="term" value="F:DNA binding"/>
    <property type="evidence" value="ECO:0007669"/>
    <property type="project" value="UniProtKB-KW"/>
</dbReference>
<keyword evidence="5 6" id="KW-0539">Nucleus</keyword>
<dbReference type="Proteomes" id="UP001438707">
    <property type="component" value="Unassembled WGS sequence"/>
</dbReference>
<dbReference type="PANTHER" id="PTHR15341">
    <property type="entry name" value="SUN-COR STEROID HORMONE RECEPTOR CO-REPRESSOR"/>
    <property type="match status" value="1"/>
</dbReference>
<dbReference type="GO" id="GO:0003723">
    <property type="term" value="F:RNA binding"/>
    <property type="evidence" value="ECO:0007669"/>
    <property type="project" value="UniProtKB-UniRule"/>
</dbReference>
<comment type="caution">
    <text evidence="8">The sequence shown here is derived from an EMBL/GenBank/DDBJ whole genome shotgun (WGS) entry which is preliminary data.</text>
</comment>
<dbReference type="GO" id="GO:0005730">
    <property type="term" value="C:nucleolus"/>
    <property type="evidence" value="ECO:0007669"/>
    <property type="project" value="UniProtKB-SubCell"/>
</dbReference>
<organism evidence="8 9">
    <name type="scientific">Apatococcus lobatus</name>
    <dbReference type="NCBI Taxonomy" id="904363"/>
    <lineage>
        <taxon>Eukaryota</taxon>
        <taxon>Viridiplantae</taxon>
        <taxon>Chlorophyta</taxon>
        <taxon>core chlorophytes</taxon>
        <taxon>Trebouxiophyceae</taxon>
        <taxon>Chlorellales</taxon>
        <taxon>Chlorellaceae</taxon>
        <taxon>Apatococcus</taxon>
    </lineage>
</organism>